<dbReference type="Gramene" id="MELO3C030992.2.1">
    <property type="protein sequence ID" value="MELO3C030992.2.1"/>
    <property type="gene ID" value="MELO3C030992.2"/>
</dbReference>
<protein>
    <submittedName>
        <fullName evidence="1">Uncharacterized protein</fullName>
    </submittedName>
</protein>
<dbReference type="AlphaFoldDB" id="A0A9I9EAR9"/>
<organism evidence="1">
    <name type="scientific">Cucumis melo</name>
    <name type="common">Muskmelon</name>
    <dbReference type="NCBI Taxonomy" id="3656"/>
    <lineage>
        <taxon>Eukaryota</taxon>
        <taxon>Viridiplantae</taxon>
        <taxon>Streptophyta</taxon>
        <taxon>Embryophyta</taxon>
        <taxon>Tracheophyta</taxon>
        <taxon>Spermatophyta</taxon>
        <taxon>Magnoliopsida</taxon>
        <taxon>eudicotyledons</taxon>
        <taxon>Gunneridae</taxon>
        <taxon>Pentapetalae</taxon>
        <taxon>rosids</taxon>
        <taxon>fabids</taxon>
        <taxon>Cucurbitales</taxon>
        <taxon>Cucurbitaceae</taxon>
        <taxon>Benincaseae</taxon>
        <taxon>Cucumis</taxon>
    </lineage>
</organism>
<dbReference type="EnsemblPlants" id="MELO3C030992.2.1">
    <property type="protein sequence ID" value="MELO3C030992.2.1"/>
    <property type="gene ID" value="MELO3C030992.2"/>
</dbReference>
<evidence type="ECO:0000313" key="1">
    <source>
        <dbReference type="EnsemblPlants" id="MELO3C030992.2.1"/>
    </source>
</evidence>
<reference evidence="1" key="1">
    <citation type="submission" date="2023-03" db="UniProtKB">
        <authorList>
            <consortium name="EnsemblPlants"/>
        </authorList>
    </citation>
    <scope>IDENTIFICATION</scope>
</reference>
<accession>A0A9I9EAR9</accession>
<sequence length="156" mass="17927">MGEFQKHENENLQISKMILLNEKRSDPGVNMVQTRIEKRLELIDQKIARMKKELSKMPVIETSLSDIVKNLEIIALKEAAEPFASHNITTAISISVYEFPLTPSFSSLPPFLQIHISPRANPWHRYIYPTDLYILKMVEKKSKPCAFLGERDCGVE</sequence>
<proteinExistence type="predicted"/>
<name>A0A9I9EAR9_CUCME</name>